<organism evidence="1 2">
    <name type="scientific">Amorphus orientalis</name>
    <dbReference type="NCBI Taxonomy" id="649198"/>
    <lineage>
        <taxon>Bacteria</taxon>
        <taxon>Pseudomonadati</taxon>
        <taxon>Pseudomonadota</taxon>
        <taxon>Alphaproteobacteria</taxon>
        <taxon>Hyphomicrobiales</taxon>
        <taxon>Amorphaceae</taxon>
        <taxon>Amorphus</taxon>
    </lineage>
</organism>
<comment type="caution">
    <text evidence="1">The sequence shown here is derived from an EMBL/GenBank/DDBJ whole genome shotgun (WGS) entry which is preliminary data.</text>
</comment>
<sequence>MSIIGSAKQAVRRAFAPRDKATLRKVAATDGVDCAALVEAIEAVYGLKSDPPAAIRAIEAARTAMAADTRPLADGTQGTPGPFDDGITVADACGVSKPPSQAVLLYALARRLNPASILELGTNVGISSAFLGAGLKDAGGSGRVLSLDVSPYRIEVARALHRDLAIGGIETRVGLFEDTLSGAIADAAPIDMAFIDGNHQYEPTLAYTDAIAERSVEGAIFVYDDVRWSDGMKLAWSEILKDSRFPVVIDLHSMGLALYAPSSKIEPVRTPVLYSVLART</sequence>
<dbReference type="PANTHER" id="PTHR43167:SF1">
    <property type="entry name" value="PUTATIVE (AFU_ORTHOLOGUE AFUA_6G01830)-RELATED"/>
    <property type="match status" value="1"/>
</dbReference>
<dbReference type="RefSeq" id="WP_306886479.1">
    <property type="nucleotide sequence ID" value="NZ_JAUSUL010000003.1"/>
</dbReference>
<dbReference type="Gene3D" id="3.40.50.150">
    <property type="entry name" value="Vaccinia Virus protein VP39"/>
    <property type="match status" value="1"/>
</dbReference>
<dbReference type="PANTHER" id="PTHR43167">
    <property type="entry name" value="PUTATIVE (AFU_ORTHOLOGUE AFUA_6G01830)-RELATED"/>
    <property type="match status" value="1"/>
</dbReference>
<dbReference type="InterPro" id="IPR029063">
    <property type="entry name" value="SAM-dependent_MTases_sf"/>
</dbReference>
<evidence type="ECO:0000313" key="1">
    <source>
        <dbReference type="EMBL" id="MDQ0316593.1"/>
    </source>
</evidence>
<keyword evidence="2" id="KW-1185">Reference proteome</keyword>
<dbReference type="Pfam" id="PF13578">
    <property type="entry name" value="Methyltransf_24"/>
    <property type="match status" value="1"/>
</dbReference>
<dbReference type="SUPFAM" id="SSF53335">
    <property type="entry name" value="S-adenosyl-L-methionine-dependent methyltransferases"/>
    <property type="match status" value="1"/>
</dbReference>
<dbReference type="Proteomes" id="UP001229244">
    <property type="component" value="Unassembled WGS sequence"/>
</dbReference>
<dbReference type="AlphaFoldDB" id="A0AAE3VRE2"/>
<protein>
    <submittedName>
        <fullName evidence="1">O-methyltransferase YrrM</fullName>
    </submittedName>
</protein>
<proteinExistence type="predicted"/>
<gene>
    <name evidence="1" type="ORF">J2S73_003069</name>
</gene>
<name>A0AAE3VRE2_9HYPH</name>
<reference evidence="1" key="1">
    <citation type="submission" date="2023-07" db="EMBL/GenBank/DDBJ databases">
        <title>Genomic Encyclopedia of Type Strains, Phase IV (KMG-IV): sequencing the most valuable type-strain genomes for metagenomic binning, comparative biology and taxonomic classification.</title>
        <authorList>
            <person name="Goeker M."/>
        </authorList>
    </citation>
    <scope>NUCLEOTIDE SEQUENCE</scope>
    <source>
        <strain evidence="1">DSM 21202</strain>
    </source>
</reference>
<dbReference type="CDD" id="cd02440">
    <property type="entry name" value="AdoMet_MTases"/>
    <property type="match status" value="1"/>
</dbReference>
<accession>A0AAE3VRE2</accession>
<dbReference type="EMBL" id="JAUSUL010000003">
    <property type="protein sequence ID" value="MDQ0316593.1"/>
    <property type="molecule type" value="Genomic_DNA"/>
</dbReference>
<evidence type="ECO:0000313" key="2">
    <source>
        <dbReference type="Proteomes" id="UP001229244"/>
    </source>
</evidence>